<comment type="caution">
    <text evidence="1">The sequence shown here is derived from an EMBL/GenBank/DDBJ whole genome shotgun (WGS) entry which is preliminary data.</text>
</comment>
<evidence type="ECO:0000313" key="2">
    <source>
        <dbReference type="Proteomes" id="UP000538147"/>
    </source>
</evidence>
<gene>
    <name evidence="1" type="ORF">FHS79_002090</name>
</gene>
<name>A0A841L4W5_9SPHN</name>
<proteinExistence type="predicted"/>
<sequence length="231" mass="25150">MLEADDLAALQALPFPVEVAGSRARFIIDMAVLGHTDAPDPSGRIGDKTSQNYFALDTRGDSYFVAGLLYPGGIIPKPTKPMPVSAFRGAPPRLNNEVVWDFTATRPIGHHFDRGWVLINGSQPGLDTRGTPIDLPRQVPHLLGTHSFFFGDFTADQLSPPMLIAKGVENGNDPDDEVVVRAIAGGTGPFRFARGSCRQDRIGRNTSPLRSFSNLGDVMSPNYRFTFDLLL</sequence>
<dbReference type="RefSeq" id="WP_184199292.1">
    <property type="nucleotide sequence ID" value="NZ_BMOX01000052.1"/>
</dbReference>
<protein>
    <submittedName>
        <fullName evidence="1">Uncharacterized protein</fullName>
    </submittedName>
</protein>
<keyword evidence="2" id="KW-1185">Reference proteome</keyword>
<dbReference type="EMBL" id="JACIIV010000013">
    <property type="protein sequence ID" value="MBB6227909.1"/>
    <property type="molecule type" value="Genomic_DNA"/>
</dbReference>
<dbReference type="AlphaFoldDB" id="A0A841L4W5"/>
<reference evidence="1 2" key="1">
    <citation type="submission" date="2020-08" db="EMBL/GenBank/DDBJ databases">
        <title>Genomic Encyclopedia of Type Strains, Phase IV (KMG-IV): sequencing the most valuable type-strain genomes for metagenomic binning, comparative biology and taxonomic classification.</title>
        <authorList>
            <person name="Goeker M."/>
        </authorList>
    </citation>
    <scope>NUCLEOTIDE SEQUENCE [LARGE SCALE GENOMIC DNA]</scope>
    <source>
        <strain evidence="1 2">DSM 102189</strain>
    </source>
</reference>
<dbReference type="Proteomes" id="UP000538147">
    <property type="component" value="Unassembled WGS sequence"/>
</dbReference>
<accession>A0A841L4W5</accession>
<evidence type="ECO:0000313" key="1">
    <source>
        <dbReference type="EMBL" id="MBB6227909.1"/>
    </source>
</evidence>
<organism evidence="1 2">
    <name type="scientific">Polymorphobacter multimanifer</name>
    <dbReference type="NCBI Taxonomy" id="1070431"/>
    <lineage>
        <taxon>Bacteria</taxon>
        <taxon>Pseudomonadati</taxon>
        <taxon>Pseudomonadota</taxon>
        <taxon>Alphaproteobacteria</taxon>
        <taxon>Sphingomonadales</taxon>
        <taxon>Sphingosinicellaceae</taxon>
        <taxon>Polymorphobacter</taxon>
    </lineage>
</organism>